<dbReference type="Proteomes" id="UP000308600">
    <property type="component" value="Unassembled WGS sequence"/>
</dbReference>
<gene>
    <name evidence="1" type="ORF">BDN72DRAFT_848508</name>
</gene>
<accession>A0ACD3AAC6</accession>
<reference evidence="1 2" key="1">
    <citation type="journal article" date="2019" name="Nat. Ecol. Evol.">
        <title>Megaphylogeny resolves global patterns of mushroom evolution.</title>
        <authorList>
            <person name="Varga T."/>
            <person name="Krizsan K."/>
            <person name="Foldi C."/>
            <person name="Dima B."/>
            <person name="Sanchez-Garcia M."/>
            <person name="Sanchez-Ramirez S."/>
            <person name="Szollosi G.J."/>
            <person name="Szarkandi J.G."/>
            <person name="Papp V."/>
            <person name="Albert L."/>
            <person name="Andreopoulos W."/>
            <person name="Angelini C."/>
            <person name="Antonin V."/>
            <person name="Barry K.W."/>
            <person name="Bougher N.L."/>
            <person name="Buchanan P."/>
            <person name="Buyck B."/>
            <person name="Bense V."/>
            <person name="Catcheside P."/>
            <person name="Chovatia M."/>
            <person name="Cooper J."/>
            <person name="Damon W."/>
            <person name="Desjardin D."/>
            <person name="Finy P."/>
            <person name="Geml J."/>
            <person name="Haridas S."/>
            <person name="Hughes K."/>
            <person name="Justo A."/>
            <person name="Karasinski D."/>
            <person name="Kautmanova I."/>
            <person name="Kiss B."/>
            <person name="Kocsube S."/>
            <person name="Kotiranta H."/>
            <person name="LaButti K.M."/>
            <person name="Lechner B.E."/>
            <person name="Liimatainen K."/>
            <person name="Lipzen A."/>
            <person name="Lukacs Z."/>
            <person name="Mihaltcheva S."/>
            <person name="Morgado L.N."/>
            <person name="Niskanen T."/>
            <person name="Noordeloos M.E."/>
            <person name="Ohm R.A."/>
            <person name="Ortiz-Santana B."/>
            <person name="Ovrebo C."/>
            <person name="Racz N."/>
            <person name="Riley R."/>
            <person name="Savchenko A."/>
            <person name="Shiryaev A."/>
            <person name="Soop K."/>
            <person name="Spirin V."/>
            <person name="Szebenyi C."/>
            <person name="Tomsovsky M."/>
            <person name="Tulloss R.E."/>
            <person name="Uehling J."/>
            <person name="Grigoriev I.V."/>
            <person name="Vagvolgyi C."/>
            <person name="Papp T."/>
            <person name="Martin F.M."/>
            <person name="Miettinen O."/>
            <person name="Hibbett D.S."/>
            <person name="Nagy L.G."/>
        </authorList>
    </citation>
    <scope>NUCLEOTIDE SEQUENCE [LARGE SCALE GENOMIC DNA]</scope>
    <source>
        <strain evidence="1 2">NL-1719</strain>
    </source>
</reference>
<keyword evidence="2" id="KW-1185">Reference proteome</keyword>
<organism evidence="1 2">
    <name type="scientific">Pluteus cervinus</name>
    <dbReference type="NCBI Taxonomy" id="181527"/>
    <lineage>
        <taxon>Eukaryota</taxon>
        <taxon>Fungi</taxon>
        <taxon>Dikarya</taxon>
        <taxon>Basidiomycota</taxon>
        <taxon>Agaricomycotina</taxon>
        <taxon>Agaricomycetes</taxon>
        <taxon>Agaricomycetidae</taxon>
        <taxon>Agaricales</taxon>
        <taxon>Pluteineae</taxon>
        <taxon>Pluteaceae</taxon>
        <taxon>Pluteus</taxon>
    </lineage>
</organism>
<protein>
    <submittedName>
        <fullName evidence="1">Alpha/beta-hydrolase</fullName>
    </submittedName>
</protein>
<dbReference type="EMBL" id="ML208573">
    <property type="protein sequence ID" value="TFK62566.1"/>
    <property type="molecule type" value="Genomic_DNA"/>
</dbReference>
<proteinExistence type="predicted"/>
<name>A0ACD3AAC6_9AGAR</name>
<evidence type="ECO:0000313" key="2">
    <source>
        <dbReference type="Proteomes" id="UP000308600"/>
    </source>
</evidence>
<sequence length="365" mass="41029">MTEDLMTPYIHKLTWSRPTGGPRPTPDGIERTFLSTPSGPLDLHFALPTTTSPLASSTNPPLLFIHGGFGSSLCYKNYLPFFSSFGYSSYAISLRGHGDSYNPGYLKLYFTSRQTFLSDLRYAIRHIQTIHGTSPILIGHSAGGGLAQDLIAQNLEPISGLVLLSAIPGYGSYLVNFNWLKFDPYMTIRMVFLHFFHPRSPLSSTSLVHTAFFSSQMPLPQIREVERTMAHYESMFWPLSMRRQFVDPVKVIKNLLGTWADERKLRGNKTAGQSGRILVVAGEGDKLMTLDLMTKLAEWYRAALITIRLQEKKDDNDESPDIEEGDEGQVELKVAPGVGHHMMLDVRWRESAEIVLEWLQKTSVS</sequence>
<evidence type="ECO:0000313" key="1">
    <source>
        <dbReference type="EMBL" id="TFK62566.1"/>
    </source>
</evidence>